<evidence type="ECO:0000256" key="3">
    <source>
        <dbReference type="ARBA" id="ARBA00022723"/>
    </source>
</evidence>
<feature type="domain" description="NodB homology" evidence="12">
    <location>
        <begin position="161"/>
        <end position="356"/>
    </location>
</feature>
<feature type="region of interest" description="Disordered" evidence="9">
    <location>
        <begin position="399"/>
        <end position="426"/>
    </location>
</feature>
<dbReference type="CDD" id="cd00035">
    <property type="entry name" value="ChtBD1"/>
    <property type="match status" value="1"/>
</dbReference>
<dbReference type="SUPFAM" id="SSF88713">
    <property type="entry name" value="Glycoside hydrolase/deacetylase"/>
    <property type="match status" value="1"/>
</dbReference>
<feature type="compositionally biased region" description="Low complexity" evidence="9">
    <location>
        <begin position="505"/>
        <end position="525"/>
    </location>
</feature>
<sequence>MRWSCAFTLALFAGLSTAHADPNGPEHAVPKIFGGRKFLSELRGRKSWESRTQALRQRQVLEDVGYVDQRDNASPNDANDNKSGRCGGTRGACAAGYCCSAEGWCGLGTDYCEAPDCQLNYGPGCDGNQKPDGVDTSSIVRTRFGKVQYGGVGVYDCVNKGDIAITFDDGPYNYTNDLLDKFKKYGGRATFFITGNNIGKGMINDPDLPWRAVIQRMAAEGHQIASHTWSHQNFSQMSAVQAQNQMLWNEIALNDILGYIPTYMRPPFSICPAACQSMLVTLGYHAIYFDLDTEGYLHDDPTQIQTSKDIWDEAIDGSTPCKDSYLNIEHDIHYQSVYNLTDYFLDSLFKHGYRSVTVGQCLGDPPENWYRAGSSPVPSYSFSVKPATGTYSCLRTTTAKPTTPTTPTTTTRRTTSTTRTTSTPTATLRVSNDGLCGTGVTCKGSKYGNCCSENGYCGASVDYCGDGCQAAFGVCFVGDSTIPPRDTTTSRSTARPSPTGPGIPDSPLSPTTRTTTSTGPTSTATLGVSTDGSCGNGITCSGSAYGNCCSEHGWCGVDIDYCGDGCQIAFGSGCQASGPPSPSPTTSTSSTSTATVPPPPPSTTTTSSSTTSAKPPTTRTTSTKPPPTTSSTSIPVTTRTSTVLPPPAPTPTTIVPSRDGRCGPVAPGYAYTCRGSGYGLCCNGLNSILIGPGGEEEAAAA</sequence>
<evidence type="ECO:0000256" key="8">
    <source>
        <dbReference type="PROSITE-ProRule" id="PRU00261"/>
    </source>
</evidence>
<dbReference type="AlphaFoldDB" id="A0A9P9WFP6"/>
<dbReference type="PANTHER" id="PTHR46471:SF2">
    <property type="entry name" value="CHITIN DEACETYLASE-RELATED"/>
    <property type="match status" value="1"/>
</dbReference>
<evidence type="ECO:0000313" key="14">
    <source>
        <dbReference type="Proteomes" id="UP000829685"/>
    </source>
</evidence>
<feature type="disulfide bond" evidence="8">
    <location>
        <begin position="548"/>
        <end position="562"/>
    </location>
</feature>
<comment type="caution">
    <text evidence="8">Lacks conserved residue(s) required for the propagation of feature annotation.</text>
</comment>
<keyword evidence="6" id="KW-0119">Carbohydrate metabolism</keyword>
<dbReference type="PROSITE" id="PS50941">
    <property type="entry name" value="CHIT_BIND_I_2"/>
    <property type="match status" value="3"/>
</dbReference>
<evidence type="ECO:0000256" key="2">
    <source>
        <dbReference type="ARBA" id="ARBA00022669"/>
    </source>
</evidence>
<feature type="compositionally biased region" description="Low complexity" evidence="9">
    <location>
        <begin position="603"/>
        <end position="643"/>
    </location>
</feature>
<dbReference type="PROSITE" id="PS00026">
    <property type="entry name" value="CHIT_BIND_I_1"/>
    <property type="match status" value="1"/>
</dbReference>
<feature type="disulfide bond" evidence="8">
    <location>
        <begin position="436"/>
        <end position="451"/>
    </location>
</feature>
<evidence type="ECO:0000256" key="9">
    <source>
        <dbReference type="SAM" id="MobiDB-lite"/>
    </source>
</evidence>
<keyword evidence="4 10" id="KW-0732">Signal</keyword>
<evidence type="ECO:0000259" key="12">
    <source>
        <dbReference type="PROSITE" id="PS51677"/>
    </source>
</evidence>
<evidence type="ECO:0008006" key="15">
    <source>
        <dbReference type="Google" id="ProtNLM"/>
    </source>
</evidence>
<keyword evidence="5" id="KW-0378">Hydrolase</keyword>
<dbReference type="CDD" id="cd10951">
    <property type="entry name" value="CE4_ClCDA_like"/>
    <property type="match status" value="1"/>
</dbReference>
<feature type="signal peptide" evidence="10">
    <location>
        <begin position="1"/>
        <end position="20"/>
    </location>
</feature>
<name>A0A9P9WFP6_9PEZI</name>
<feature type="disulfide bond" evidence="8">
    <location>
        <begin position="534"/>
        <end position="549"/>
    </location>
</feature>
<feature type="domain" description="Chitin-binding type-1" evidence="11">
    <location>
        <begin position="531"/>
        <end position="576"/>
    </location>
</feature>
<evidence type="ECO:0000256" key="7">
    <source>
        <dbReference type="ARBA" id="ARBA00023285"/>
    </source>
</evidence>
<proteinExistence type="predicted"/>
<feature type="compositionally biased region" description="Low complexity" evidence="9">
    <location>
        <begin position="484"/>
        <end position="497"/>
    </location>
</feature>
<protein>
    <recommendedName>
        <fullName evidence="15">Chitin deacetylase</fullName>
    </recommendedName>
</protein>
<dbReference type="Gene3D" id="3.30.60.10">
    <property type="entry name" value="Endochitinase-like"/>
    <property type="match status" value="3"/>
</dbReference>
<dbReference type="GO" id="GO:0008061">
    <property type="term" value="F:chitin binding"/>
    <property type="evidence" value="ECO:0007669"/>
    <property type="project" value="UniProtKB-UniRule"/>
</dbReference>
<evidence type="ECO:0000256" key="6">
    <source>
        <dbReference type="ARBA" id="ARBA00023277"/>
    </source>
</evidence>
<dbReference type="GO" id="GO:0016810">
    <property type="term" value="F:hydrolase activity, acting on carbon-nitrogen (but not peptide) bonds"/>
    <property type="evidence" value="ECO:0007669"/>
    <property type="project" value="InterPro"/>
</dbReference>
<evidence type="ECO:0000256" key="4">
    <source>
        <dbReference type="ARBA" id="ARBA00022729"/>
    </source>
</evidence>
<dbReference type="PANTHER" id="PTHR46471">
    <property type="entry name" value="CHITIN DEACETYLASE"/>
    <property type="match status" value="1"/>
</dbReference>
<dbReference type="Gene3D" id="3.20.20.370">
    <property type="entry name" value="Glycoside hydrolase/deacetylase"/>
    <property type="match status" value="1"/>
</dbReference>
<dbReference type="GO" id="GO:0046872">
    <property type="term" value="F:metal ion binding"/>
    <property type="evidence" value="ECO:0007669"/>
    <property type="project" value="UniProtKB-KW"/>
</dbReference>
<dbReference type="CDD" id="cd11618">
    <property type="entry name" value="ChtBD1_1"/>
    <property type="match status" value="2"/>
</dbReference>
<dbReference type="Proteomes" id="UP000829685">
    <property type="component" value="Unassembled WGS sequence"/>
</dbReference>
<evidence type="ECO:0000259" key="11">
    <source>
        <dbReference type="PROSITE" id="PS50941"/>
    </source>
</evidence>
<dbReference type="SMART" id="SM00270">
    <property type="entry name" value="ChtBD1"/>
    <property type="match status" value="3"/>
</dbReference>
<keyword evidence="8" id="KW-1015">Disulfide bond</keyword>
<feature type="disulfide bond" evidence="8">
    <location>
        <begin position="450"/>
        <end position="464"/>
    </location>
</feature>
<comment type="cofactor">
    <cofactor evidence="1">
        <name>Co(2+)</name>
        <dbReference type="ChEBI" id="CHEBI:48828"/>
    </cofactor>
</comment>
<dbReference type="InterPro" id="IPR018371">
    <property type="entry name" value="Chitin-binding_1_CS"/>
</dbReference>
<keyword evidence="3" id="KW-0479">Metal-binding</keyword>
<evidence type="ECO:0000256" key="10">
    <source>
        <dbReference type="SAM" id="SignalP"/>
    </source>
</evidence>
<keyword evidence="14" id="KW-1185">Reference proteome</keyword>
<accession>A0A9P9WFP6</accession>
<evidence type="ECO:0000313" key="13">
    <source>
        <dbReference type="EMBL" id="KAI1861043.1"/>
    </source>
</evidence>
<evidence type="ECO:0000256" key="5">
    <source>
        <dbReference type="ARBA" id="ARBA00022801"/>
    </source>
</evidence>
<keyword evidence="7" id="KW-0170">Cobalt</keyword>
<dbReference type="EMBL" id="JAFIMR010000030">
    <property type="protein sequence ID" value="KAI1861043.1"/>
    <property type="molecule type" value="Genomic_DNA"/>
</dbReference>
<keyword evidence="2 8" id="KW-0147">Chitin-binding</keyword>
<feature type="domain" description="Chitin-binding type-1" evidence="11">
    <location>
        <begin position="83"/>
        <end position="127"/>
    </location>
</feature>
<reference evidence="13" key="1">
    <citation type="submission" date="2021-03" db="EMBL/GenBank/DDBJ databases">
        <title>Revisited historic fungal species revealed as producer of novel bioactive compounds through whole genome sequencing and comparative genomics.</title>
        <authorList>
            <person name="Vignolle G.A."/>
            <person name="Hochenegger N."/>
            <person name="Mach R.L."/>
            <person name="Mach-Aigner A.R."/>
            <person name="Javad Rahimi M."/>
            <person name="Salim K.A."/>
            <person name="Chan C.M."/>
            <person name="Lim L.B.L."/>
            <person name="Cai F."/>
            <person name="Druzhinina I.S."/>
            <person name="U'Ren J.M."/>
            <person name="Derntl C."/>
        </authorList>
    </citation>
    <scope>NUCLEOTIDE SEQUENCE</scope>
    <source>
        <strain evidence="13">TUCIM 5799</strain>
    </source>
</reference>
<dbReference type="PROSITE" id="PS51677">
    <property type="entry name" value="NODB"/>
    <property type="match status" value="1"/>
</dbReference>
<dbReference type="InterPro" id="IPR011330">
    <property type="entry name" value="Glyco_hydro/deAcase_b/a-brl"/>
</dbReference>
<dbReference type="InterPro" id="IPR002509">
    <property type="entry name" value="NODB_dom"/>
</dbReference>
<evidence type="ECO:0000256" key="1">
    <source>
        <dbReference type="ARBA" id="ARBA00001941"/>
    </source>
</evidence>
<comment type="caution">
    <text evidence="13">The sequence shown here is derived from an EMBL/GenBank/DDBJ whole genome shotgun (WGS) entry which is preliminary data.</text>
</comment>
<dbReference type="GO" id="GO:0005975">
    <property type="term" value="P:carbohydrate metabolic process"/>
    <property type="evidence" value="ECO:0007669"/>
    <property type="project" value="InterPro"/>
</dbReference>
<dbReference type="InterPro" id="IPR036861">
    <property type="entry name" value="Endochitinase-like_sf"/>
</dbReference>
<dbReference type="Pfam" id="PF01522">
    <property type="entry name" value="Polysacc_deac_1"/>
    <property type="match status" value="1"/>
</dbReference>
<feature type="domain" description="Chitin-binding type-1" evidence="11">
    <location>
        <begin position="433"/>
        <end position="477"/>
    </location>
</feature>
<feature type="region of interest" description="Disordered" evidence="9">
    <location>
        <begin position="574"/>
        <end position="661"/>
    </location>
</feature>
<dbReference type="InterPro" id="IPR001002">
    <property type="entry name" value="Chitin-bd_1"/>
</dbReference>
<feature type="disulfide bond" evidence="8">
    <location>
        <begin position="98"/>
        <end position="112"/>
    </location>
</feature>
<dbReference type="SUPFAM" id="SSF57016">
    <property type="entry name" value="Plant lectins/antimicrobial peptides"/>
    <property type="match status" value="3"/>
</dbReference>
<feature type="region of interest" description="Disordered" evidence="9">
    <location>
        <begin position="484"/>
        <end position="526"/>
    </location>
</feature>
<feature type="chain" id="PRO_5040400944" description="Chitin deacetylase" evidence="10">
    <location>
        <begin position="21"/>
        <end position="701"/>
    </location>
</feature>
<feature type="compositionally biased region" description="Low complexity" evidence="9">
    <location>
        <begin position="584"/>
        <end position="595"/>
    </location>
</feature>
<feature type="disulfide bond" evidence="8">
    <location>
        <begin position="93"/>
        <end position="105"/>
    </location>
</feature>
<organism evidence="13 14">
    <name type="scientific">Neoarthrinium moseri</name>
    <dbReference type="NCBI Taxonomy" id="1658444"/>
    <lineage>
        <taxon>Eukaryota</taxon>
        <taxon>Fungi</taxon>
        <taxon>Dikarya</taxon>
        <taxon>Ascomycota</taxon>
        <taxon>Pezizomycotina</taxon>
        <taxon>Sordariomycetes</taxon>
        <taxon>Xylariomycetidae</taxon>
        <taxon>Amphisphaeriales</taxon>
        <taxon>Apiosporaceae</taxon>
        <taxon>Neoarthrinium</taxon>
    </lineage>
</organism>
<gene>
    <name evidence="13" type="ORF">JX265_009662</name>
</gene>